<feature type="non-terminal residue" evidence="14">
    <location>
        <position position="549"/>
    </location>
</feature>
<feature type="domain" description="Aminoacyl-tRNA synthetase class Ia" evidence="13">
    <location>
        <begin position="28"/>
        <end position="540"/>
    </location>
</feature>
<proteinExistence type="inferred from homology"/>
<dbReference type="FunFam" id="3.40.50.620:FF:000152">
    <property type="entry name" value="Isoleucine--tRNA ligase"/>
    <property type="match status" value="1"/>
</dbReference>
<dbReference type="Pfam" id="PF00133">
    <property type="entry name" value="tRNA-synt_1"/>
    <property type="match status" value="1"/>
</dbReference>
<reference evidence="14" key="2">
    <citation type="journal article" date="2021" name="PeerJ">
        <title>Extensive microbial diversity within the chicken gut microbiome revealed by metagenomics and culture.</title>
        <authorList>
            <person name="Gilroy R."/>
            <person name="Ravi A."/>
            <person name="Getino M."/>
            <person name="Pursley I."/>
            <person name="Horton D.L."/>
            <person name="Alikhan N.F."/>
            <person name="Baker D."/>
            <person name="Gharbi K."/>
            <person name="Hall N."/>
            <person name="Watson M."/>
            <person name="Adriaenssens E.M."/>
            <person name="Foster-Nyarko E."/>
            <person name="Jarju S."/>
            <person name="Secka A."/>
            <person name="Antonio M."/>
            <person name="Oren A."/>
            <person name="Chaudhuri R.R."/>
            <person name="La Ragione R."/>
            <person name="Hildebrand F."/>
            <person name="Pallen M.J."/>
        </authorList>
    </citation>
    <scope>NUCLEOTIDE SEQUENCE</scope>
    <source>
        <strain evidence="14">14508</strain>
    </source>
</reference>
<comment type="similarity">
    <text evidence="1">Belongs to the class-I aminoacyl-tRNA synthetase family. IleS type 1 subfamily.</text>
</comment>
<comment type="catalytic activity">
    <reaction evidence="10">
        <text>tRNA(Ile) + L-isoleucine + ATP = L-isoleucyl-tRNA(Ile) + AMP + diphosphate</text>
        <dbReference type="Rhea" id="RHEA:11060"/>
        <dbReference type="Rhea" id="RHEA-COMP:9666"/>
        <dbReference type="Rhea" id="RHEA-COMP:9695"/>
        <dbReference type="ChEBI" id="CHEBI:30616"/>
        <dbReference type="ChEBI" id="CHEBI:33019"/>
        <dbReference type="ChEBI" id="CHEBI:58045"/>
        <dbReference type="ChEBI" id="CHEBI:78442"/>
        <dbReference type="ChEBI" id="CHEBI:78528"/>
        <dbReference type="ChEBI" id="CHEBI:456215"/>
        <dbReference type="EC" id="6.1.1.5"/>
    </reaction>
</comment>
<evidence type="ECO:0000259" key="13">
    <source>
        <dbReference type="Pfam" id="PF00133"/>
    </source>
</evidence>
<evidence type="ECO:0000256" key="2">
    <source>
        <dbReference type="ARBA" id="ARBA00013165"/>
    </source>
</evidence>
<sequence>MDYKDTLNLPKTDFEMRGNLPKKEPDFQKRWQQLNLNQAILDSNDRSKAFYLHDGPPYANGNMHVGHALNKTLKDIVVRFKSMEGYYSPLIHGWDTHGMPIEVALQKKGLSVKNLSVTDFCEKCSQFADEQVSIQREQIRRLGVLGDLDHPYLTKNKDFVAKQIEVFATMALKGYIYKGLKTVFWSPSSQTALAEAEIEYYDVQSYSIYVSFQVVDGKNLLDNQTSFIIWTTTPWTIPSNLAICLNPKMIYGLYQTNKGKFIVSKHLMDGLKEELNFENVQLLKEFKGAELEGITTKHPFYDRLSPIILGEHVTEDSGTGCVHTAPGHGDDDFNVGILYHLPPYCPVDEKGYYTEDVGPDLAHHFYEEGNAIVIEKLKQCHALLKVSQFVHSYPHDWRTKKPLIYRATPQWFASIDKIRDVLLDEIKNVKWYPSWGEVRMHNMIKDRMDWCISRQRNWGVPIPVIYNEDHSPIIEKEVFDHIVKLFYEKGPNVWHDLSAKELLPGNYHNPLSPNDGFIKETDIMDVWFDSGSSSLAVFEKAYHTYPADL</sequence>
<dbReference type="PANTHER" id="PTHR42765">
    <property type="entry name" value="SOLEUCYL-TRNA SYNTHETASE"/>
    <property type="match status" value="1"/>
</dbReference>
<dbReference type="GO" id="GO:0005524">
    <property type="term" value="F:ATP binding"/>
    <property type="evidence" value="ECO:0007669"/>
    <property type="project" value="UniProtKB-KW"/>
</dbReference>
<comment type="caution">
    <text evidence="14">The sequence shown here is derived from an EMBL/GenBank/DDBJ whole genome shotgun (WGS) entry which is preliminary data.</text>
</comment>
<evidence type="ECO:0000256" key="1">
    <source>
        <dbReference type="ARBA" id="ARBA00006887"/>
    </source>
</evidence>
<keyword evidence="4 12" id="KW-0436">Ligase</keyword>
<evidence type="ECO:0000256" key="3">
    <source>
        <dbReference type="ARBA" id="ARBA00022009"/>
    </source>
</evidence>
<reference evidence="14" key="1">
    <citation type="submission" date="2020-10" db="EMBL/GenBank/DDBJ databases">
        <authorList>
            <person name="Gilroy R."/>
        </authorList>
    </citation>
    <scope>NUCLEOTIDE SEQUENCE</scope>
    <source>
        <strain evidence="14">14508</strain>
    </source>
</reference>
<keyword evidence="5 12" id="KW-0547">Nucleotide-binding</keyword>
<keyword evidence="7 12" id="KW-0648">Protein biosynthesis</keyword>
<evidence type="ECO:0000256" key="10">
    <source>
        <dbReference type="ARBA" id="ARBA00048359"/>
    </source>
</evidence>
<evidence type="ECO:0000256" key="12">
    <source>
        <dbReference type="RuleBase" id="RU363035"/>
    </source>
</evidence>
<dbReference type="NCBIfam" id="TIGR00392">
    <property type="entry name" value="ileS"/>
    <property type="match status" value="1"/>
</dbReference>
<keyword evidence="6 12" id="KW-0067">ATP-binding</keyword>
<evidence type="ECO:0000256" key="5">
    <source>
        <dbReference type="ARBA" id="ARBA00022741"/>
    </source>
</evidence>
<dbReference type="SUPFAM" id="SSF50677">
    <property type="entry name" value="ValRS/IleRS/LeuRS editing domain"/>
    <property type="match status" value="1"/>
</dbReference>
<evidence type="ECO:0000313" key="14">
    <source>
        <dbReference type="EMBL" id="HIT16817.1"/>
    </source>
</evidence>
<dbReference type="PANTHER" id="PTHR42765:SF1">
    <property type="entry name" value="ISOLEUCINE--TRNA LIGASE, MITOCHONDRIAL"/>
    <property type="match status" value="1"/>
</dbReference>
<dbReference type="InterPro" id="IPR014729">
    <property type="entry name" value="Rossmann-like_a/b/a_fold"/>
</dbReference>
<name>A0A9D1G7A1_9FIRM</name>
<dbReference type="GO" id="GO:0002161">
    <property type="term" value="F:aminoacyl-tRNA deacylase activity"/>
    <property type="evidence" value="ECO:0007669"/>
    <property type="project" value="InterPro"/>
</dbReference>
<dbReference type="GO" id="GO:0006428">
    <property type="term" value="P:isoleucyl-tRNA aminoacylation"/>
    <property type="evidence" value="ECO:0007669"/>
    <property type="project" value="UniProtKB-UniRule"/>
</dbReference>
<dbReference type="Proteomes" id="UP000886893">
    <property type="component" value="Unassembled WGS sequence"/>
</dbReference>
<evidence type="ECO:0000256" key="8">
    <source>
        <dbReference type="ARBA" id="ARBA00023146"/>
    </source>
</evidence>
<dbReference type="InterPro" id="IPR002301">
    <property type="entry name" value="Ile-tRNA-ligase"/>
</dbReference>
<dbReference type="SUPFAM" id="SSF52374">
    <property type="entry name" value="Nucleotidylyl transferase"/>
    <property type="match status" value="1"/>
</dbReference>
<comment type="function">
    <text evidence="9">Catalyzes the attachment of isoleucine to tRNA(Ile). As IleRS can inadvertently accommodate and process structurally similar amino acids such as valine, to avoid such errors it has two additional distinct tRNA(Ile)-dependent editing activities. One activity is designated as 'pretransfer' editing and involves the hydrolysis of activated Val-AMP. The other activity is designated 'posttransfer' editing and involves deacylation of mischarged Val-tRNA(Ile).</text>
</comment>
<dbReference type="Gene3D" id="3.40.50.620">
    <property type="entry name" value="HUPs"/>
    <property type="match status" value="2"/>
</dbReference>
<keyword evidence="8 12" id="KW-0030">Aminoacyl-tRNA synthetase</keyword>
<dbReference type="PROSITE" id="PS00178">
    <property type="entry name" value="AA_TRNA_LIGASE_I"/>
    <property type="match status" value="1"/>
</dbReference>
<dbReference type="PRINTS" id="PR00984">
    <property type="entry name" value="TRNASYNTHILE"/>
</dbReference>
<evidence type="ECO:0000256" key="6">
    <source>
        <dbReference type="ARBA" id="ARBA00022840"/>
    </source>
</evidence>
<evidence type="ECO:0000256" key="9">
    <source>
        <dbReference type="ARBA" id="ARBA00025217"/>
    </source>
</evidence>
<dbReference type="InterPro" id="IPR009008">
    <property type="entry name" value="Val/Leu/Ile-tRNA-synth_edit"/>
</dbReference>
<protein>
    <recommendedName>
        <fullName evidence="3 11">Isoleucine--tRNA ligase</fullName>
        <ecNumber evidence="2 11">6.1.1.5</ecNumber>
    </recommendedName>
</protein>
<dbReference type="GO" id="GO:0004822">
    <property type="term" value="F:isoleucine-tRNA ligase activity"/>
    <property type="evidence" value="ECO:0007669"/>
    <property type="project" value="UniProtKB-UniRule"/>
</dbReference>
<dbReference type="GO" id="GO:0005829">
    <property type="term" value="C:cytosol"/>
    <property type="evidence" value="ECO:0007669"/>
    <property type="project" value="TreeGrafter"/>
</dbReference>
<organism evidence="14 15">
    <name type="scientific">Candidatus Caccosoma faecigallinarum</name>
    <dbReference type="NCBI Taxonomy" id="2840720"/>
    <lineage>
        <taxon>Bacteria</taxon>
        <taxon>Bacillati</taxon>
        <taxon>Bacillota</taxon>
        <taxon>Bacillota incertae sedis</taxon>
        <taxon>Candidatus Caccosoma</taxon>
    </lineage>
</organism>
<dbReference type="EC" id="6.1.1.5" evidence="2 11"/>
<dbReference type="InterPro" id="IPR050081">
    <property type="entry name" value="Ile-tRNA_ligase"/>
</dbReference>
<gene>
    <name evidence="14" type="primary">ileS</name>
    <name evidence="14" type="ORF">IAD04_00330</name>
</gene>
<dbReference type="InterPro" id="IPR002300">
    <property type="entry name" value="aa-tRNA-synth_Ia"/>
</dbReference>
<dbReference type="Gene3D" id="3.90.740.10">
    <property type="entry name" value="Valyl/Leucyl/Isoleucyl-tRNA synthetase, editing domain"/>
    <property type="match status" value="1"/>
</dbReference>
<evidence type="ECO:0000256" key="4">
    <source>
        <dbReference type="ARBA" id="ARBA00022598"/>
    </source>
</evidence>
<dbReference type="AlphaFoldDB" id="A0A9D1G7A1"/>
<evidence type="ECO:0000256" key="11">
    <source>
        <dbReference type="NCBIfam" id="TIGR00392"/>
    </source>
</evidence>
<evidence type="ECO:0000313" key="15">
    <source>
        <dbReference type="Proteomes" id="UP000886893"/>
    </source>
</evidence>
<evidence type="ECO:0000256" key="7">
    <source>
        <dbReference type="ARBA" id="ARBA00022917"/>
    </source>
</evidence>
<dbReference type="EMBL" id="DVKI01000009">
    <property type="protein sequence ID" value="HIT16817.1"/>
    <property type="molecule type" value="Genomic_DNA"/>
</dbReference>
<accession>A0A9D1G7A1</accession>
<dbReference type="InterPro" id="IPR001412">
    <property type="entry name" value="aa-tRNA-synth_I_CS"/>
</dbReference>